<sequence length="733" mass="80164">MRLKEQLTISLPNAQIYGGMNGEFLLNAEGQPSKDVEATVKHLLSQRTGMLMQSDHSKLTTLQLNADAVVDGFEVEKAQVNAGTLATSIVGMTSDKDAVVTTVQESKGLLYNSLVYGNVKGVRAVNVTATGTINGAADSGNNRANVQEENRYVTDGHWKYQLNETDGDNLDKGSLPIPQSIIAIVGHDRDLIGNKRVRGTKVDNGCFETWYLNDGGKATTDDYPMGQSVVYVGPDKELLLEKEYTDAAPFNPGFLLLEHHAGLRGNGKAVGLTNFAVERQLGANPNPARIEDKPSTSQYVYDMAVMPFTVRSAEGIKTDSNSDGAKLYTYDAKKRADYSYKFDEVDSLTGIKGAWTSTQYNEVRKPMTTGWLIEGVPGAKVRFYGDSYVEKPEDAVKTVDLKKENYSNPWNGSSATGNKFTHKENMSWNLFGSPYLCAMKYSDMEYGRVVYGYQKGQYVTIQTYSDNDQQSAPKGYIPAGDAIFTQTATLKENETFSVKLPTERKDEQPYAVNQNLQVAIARQAATRAGEAVDADVLQLKAVDADKARTDFDLGSDGVKWTNMTAEPQIYAVQNGGHYSLLSAVNREGRVAAGVNLPEKGNFVFFLPKEVDADDYEVVLLHDAKTGRATDLTEETYAFYSEVAGDIEDRFSLSFVRKADDGTATIRVRRLTENTFRVEGTEAGDVIRIFSADGKVQAAATATGFSTTVEAGVPRVAIVEVKRDGRAVGVVKVK</sequence>
<organism evidence="1">
    <name type="scientific">gut metagenome</name>
    <dbReference type="NCBI Taxonomy" id="749906"/>
    <lineage>
        <taxon>unclassified sequences</taxon>
        <taxon>metagenomes</taxon>
        <taxon>organismal metagenomes</taxon>
    </lineage>
</organism>
<accession>J9F6S0</accession>
<dbReference type="EMBL" id="AMCI01008755">
    <property type="protein sequence ID" value="EJW90576.1"/>
    <property type="molecule type" value="Genomic_DNA"/>
</dbReference>
<dbReference type="AlphaFoldDB" id="J9F6S0"/>
<proteinExistence type="predicted"/>
<name>J9F6S0_9ZZZZ</name>
<gene>
    <name evidence="1" type="ORF">EVA_21317</name>
</gene>
<reference evidence="1" key="1">
    <citation type="journal article" date="2012" name="PLoS ONE">
        <title>Gene sets for utilization of primary and secondary nutrition supplies in the distal gut of endangered iberian lynx.</title>
        <authorList>
            <person name="Alcaide M."/>
            <person name="Messina E."/>
            <person name="Richter M."/>
            <person name="Bargiela R."/>
            <person name="Peplies J."/>
            <person name="Huws S.A."/>
            <person name="Newbold C.J."/>
            <person name="Golyshin P.N."/>
            <person name="Simon M.A."/>
            <person name="Lopez G."/>
            <person name="Yakimov M.M."/>
            <person name="Ferrer M."/>
        </authorList>
    </citation>
    <scope>NUCLEOTIDE SEQUENCE</scope>
</reference>
<evidence type="ECO:0000313" key="1">
    <source>
        <dbReference type="EMBL" id="EJW90576.1"/>
    </source>
</evidence>
<comment type="caution">
    <text evidence="1">The sequence shown here is derived from an EMBL/GenBank/DDBJ whole genome shotgun (WGS) entry which is preliminary data.</text>
</comment>
<protein>
    <submittedName>
        <fullName evidence="1">Polymorphic outer membrane protein, repeat-containing domain protein</fullName>
    </submittedName>
</protein>